<gene>
    <name evidence="1" type="ORF">Mrose_01242</name>
</gene>
<comment type="caution">
    <text evidence="1">The sequence shown here is derived from an EMBL/GenBank/DDBJ whole genome shotgun (WGS) entry which is preliminary data.</text>
</comment>
<evidence type="ECO:0008006" key="3">
    <source>
        <dbReference type="Google" id="ProtNLM"/>
    </source>
</evidence>
<evidence type="ECO:0000313" key="2">
    <source>
        <dbReference type="Proteomes" id="UP000265341"/>
    </source>
</evidence>
<keyword evidence="2" id="KW-1185">Reference proteome</keyword>
<reference evidence="1 2" key="1">
    <citation type="submission" date="2018-08" db="EMBL/GenBank/DDBJ databases">
        <title>Meiothermus roseus NBRC 110900 genome sequencing project.</title>
        <authorList>
            <person name="Da Costa M.S."/>
            <person name="Albuquerque L."/>
            <person name="Raposo P."/>
            <person name="Froufe H.J.C."/>
            <person name="Barroso C.S."/>
            <person name="Egas C."/>
        </authorList>
    </citation>
    <scope>NUCLEOTIDE SEQUENCE [LARGE SCALE GENOMIC DNA]</scope>
    <source>
        <strain evidence="1 2">NBRC 110900</strain>
    </source>
</reference>
<accession>A0A399EVL7</accession>
<dbReference type="Proteomes" id="UP000265341">
    <property type="component" value="Unassembled WGS sequence"/>
</dbReference>
<organism evidence="1 2">
    <name type="scientific">Calidithermus roseus</name>
    <dbReference type="NCBI Taxonomy" id="1644118"/>
    <lineage>
        <taxon>Bacteria</taxon>
        <taxon>Thermotogati</taxon>
        <taxon>Deinococcota</taxon>
        <taxon>Deinococci</taxon>
        <taxon>Thermales</taxon>
        <taxon>Thermaceae</taxon>
        <taxon>Calidithermus</taxon>
    </lineage>
</organism>
<proteinExistence type="predicted"/>
<sequence length="42" mass="4947">MARFRRLSRDYERLADTLKGFHWLAFSILLLPKVLDGLRLAS</sequence>
<protein>
    <recommendedName>
        <fullName evidence="3">Transposase DDE domain protein</fullName>
    </recommendedName>
</protein>
<dbReference type="AlphaFoldDB" id="A0A399EVL7"/>
<evidence type="ECO:0000313" key="1">
    <source>
        <dbReference type="EMBL" id="RIH87685.1"/>
    </source>
</evidence>
<dbReference type="EMBL" id="QWLA01000017">
    <property type="protein sequence ID" value="RIH87685.1"/>
    <property type="molecule type" value="Genomic_DNA"/>
</dbReference>
<name>A0A399EVL7_9DEIN</name>